<accession>A0A6P1NT55</accession>
<evidence type="ECO:0000313" key="3">
    <source>
        <dbReference type="Proteomes" id="UP000464186"/>
    </source>
</evidence>
<feature type="transmembrane region" description="Helical" evidence="1">
    <location>
        <begin position="62"/>
        <end position="78"/>
    </location>
</feature>
<keyword evidence="1" id="KW-0472">Membrane</keyword>
<gene>
    <name evidence="2" type="ORF">GU243_19695</name>
</gene>
<keyword evidence="3" id="KW-1185">Reference proteome</keyword>
<evidence type="ECO:0000313" key="2">
    <source>
        <dbReference type="EMBL" id="QHK21550.1"/>
    </source>
</evidence>
<keyword evidence="1" id="KW-0812">Transmembrane</keyword>
<feature type="transmembrane region" description="Helical" evidence="1">
    <location>
        <begin position="37"/>
        <end position="55"/>
    </location>
</feature>
<protein>
    <submittedName>
        <fullName evidence="2">Uncharacterized protein</fullName>
    </submittedName>
</protein>
<proteinExistence type="predicted"/>
<feature type="transmembrane region" description="Helical" evidence="1">
    <location>
        <begin position="128"/>
        <end position="149"/>
    </location>
</feature>
<dbReference type="EMBL" id="CP047898">
    <property type="protein sequence ID" value="QHK21550.1"/>
    <property type="molecule type" value="Genomic_DNA"/>
</dbReference>
<feature type="transmembrane region" description="Helical" evidence="1">
    <location>
        <begin position="12"/>
        <end position="31"/>
    </location>
</feature>
<evidence type="ECO:0000256" key="1">
    <source>
        <dbReference type="SAM" id="Phobius"/>
    </source>
</evidence>
<organism evidence="2 3">
    <name type="scientific">Pseudarthrobacter psychrotolerans</name>
    <dbReference type="NCBI Taxonomy" id="2697569"/>
    <lineage>
        <taxon>Bacteria</taxon>
        <taxon>Bacillati</taxon>
        <taxon>Actinomycetota</taxon>
        <taxon>Actinomycetes</taxon>
        <taxon>Micrococcales</taxon>
        <taxon>Micrococcaceae</taxon>
        <taxon>Pseudarthrobacter</taxon>
    </lineage>
</organism>
<name>A0A6P1NT55_9MICC</name>
<dbReference type="AlphaFoldDB" id="A0A6P1NT55"/>
<sequence>MRTNHARRPFHFLRGASLSTGVLTLAAGAHVSGGGDLPAPGILLAVLALTVLAATTATRLRLNFPAMLSILGAGQFILHEAFTAFSSSGTSVSGVAAGLHNTHVAGAAAPVIAASGHVHGSGPGSGSVAGILMLLAHALATAACALLLAKGEAALWALAAWLRPLVRLPEAVTPDAGTPPAVPGLPAVLPLRPWRNLRQHSRRGPPSAVVLS</sequence>
<dbReference type="KEGG" id="psey:GU243_19695"/>
<reference evidence="2 3" key="1">
    <citation type="submission" date="2020-01" db="EMBL/GenBank/DDBJ databases">
        <title>Pseudarthrobacter psychrotolerans sp. nov., isolated from antarctic soil.</title>
        <authorList>
            <person name="Shin Y."/>
            <person name="Park W."/>
        </authorList>
    </citation>
    <scope>NUCLEOTIDE SEQUENCE [LARGE SCALE GENOMIC DNA]</scope>
    <source>
        <strain evidence="2 3">YJ56</strain>
    </source>
</reference>
<keyword evidence="1" id="KW-1133">Transmembrane helix</keyword>
<dbReference type="Proteomes" id="UP000464186">
    <property type="component" value="Chromosome"/>
</dbReference>